<evidence type="ECO:0000256" key="1">
    <source>
        <dbReference type="SAM" id="SignalP"/>
    </source>
</evidence>
<dbReference type="Proteomes" id="UP000019091">
    <property type="component" value="Chromosome"/>
</dbReference>
<sequence length="187" mass="20304">MMKKKYLQAVLFSAIFANSALAHNISLHAGLPAVTVAQDGELIAKGKNVQYQGWDSASLNGKVRVIFHIAGRSAAKEKNQALVNAIKAAGLDRSKYQTTTIINADDAIVGTVLFVKNSAENGKLENPHSQVVLDQQGKVKSAWKLKAKESFVAVLDRHGKVQFVAEGKLSTEQTQQVIQLVKKLLNE</sequence>
<evidence type="ECO:0008006" key="4">
    <source>
        <dbReference type="Google" id="ProtNLM"/>
    </source>
</evidence>
<evidence type="ECO:0000313" key="3">
    <source>
        <dbReference type="Proteomes" id="UP000019091"/>
    </source>
</evidence>
<feature type="signal peptide" evidence="1">
    <location>
        <begin position="1"/>
        <end position="22"/>
    </location>
</feature>
<dbReference type="EMBL" id="CP006954">
    <property type="protein sequence ID" value="AHG81380.1"/>
    <property type="molecule type" value="Genomic_DNA"/>
</dbReference>
<reference evidence="2 3" key="1">
    <citation type="journal article" date="2014" name="Genome Announc.">
        <title>Complete Closed Genome Sequences of Three Bibersteinia trehalosi Nasopharyngeal Isolates from Cattle with Shipping Fever.</title>
        <authorList>
            <person name="Harhay G.P."/>
            <person name="McVey D.S."/>
            <person name="Koren S."/>
            <person name="Phillippy A.M."/>
            <person name="Bono J."/>
            <person name="Harhay D.M."/>
            <person name="Clawson M.L."/>
            <person name="Heaton M.P."/>
            <person name="Chitko-McKown C.G."/>
            <person name="Korlach J."/>
            <person name="Smith T.P."/>
        </authorList>
    </citation>
    <scope>NUCLEOTIDE SEQUENCE [LARGE SCALE GENOMIC DNA]</scope>
    <source>
        <strain evidence="2 3">USDA-ARS-USMARC-188</strain>
    </source>
</reference>
<gene>
    <name evidence="2" type="ORF">F542_6620</name>
</gene>
<dbReference type="KEGG" id="btre:F542_6620"/>
<dbReference type="NCBIfam" id="TIGR01626">
    <property type="entry name" value="ytfJ_HI0045"/>
    <property type="match status" value="1"/>
</dbReference>
<name>A0A4V7I8M5_BIBTR</name>
<dbReference type="Pfam" id="PF09695">
    <property type="entry name" value="YtfJ_HI0045"/>
    <property type="match status" value="1"/>
</dbReference>
<accession>A0A4V7I8M5</accession>
<evidence type="ECO:0000313" key="2">
    <source>
        <dbReference type="EMBL" id="AHG81380.1"/>
    </source>
</evidence>
<keyword evidence="1" id="KW-0732">Signal</keyword>
<proteinExistence type="predicted"/>
<protein>
    <recommendedName>
        <fullName evidence="4">Transcriptional regulator</fullName>
    </recommendedName>
</protein>
<dbReference type="AlphaFoldDB" id="A0A4V7I8M5"/>
<feature type="chain" id="PRO_5020719430" description="Transcriptional regulator" evidence="1">
    <location>
        <begin position="23"/>
        <end position="187"/>
    </location>
</feature>
<dbReference type="InterPro" id="IPR006513">
    <property type="entry name" value="YtfJ_HI0045"/>
</dbReference>
<organism evidence="2 3">
    <name type="scientific">Bibersteinia trehalosi USDA-ARS-USMARC-188</name>
    <dbReference type="NCBI Taxonomy" id="1263829"/>
    <lineage>
        <taxon>Bacteria</taxon>
        <taxon>Pseudomonadati</taxon>
        <taxon>Pseudomonadota</taxon>
        <taxon>Gammaproteobacteria</taxon>
        <taxon>Pasteurellales</taxon>
        <taxon>Pasteurellaceae</taxon>
        <taxon>Bibersteinia</taxon>
    </lineage>
</organism>